<keyword evidence="3 5" id="KW-1133">Transmembrane helix</keyword>
<dbReference type="SUPFAM" id="SSF51206">
    <property type="entry name" value="cAMP-binding domain-like"/>
    <property type="match status" value="1"/>
</dbReference>
<evidence type="ECO:0000256" key="5">
    <source>
        <dbReference type="SAM" id="Phobius"/>
    </source>
</evidence>
<feature type="transmembrane region" description="Helical" evidence="5">
    <location>
        <begin position="183"/>
        <end position="201"/>
    </location>
</feature>
<dbReference type="EMBL" id="RZNJ01000003">
    <property type="protein sequence ID" value="RUT31343.1"/>
    <property type="molecule type" value="Genomic_DNA"/>
</dbReference>
<dbReference type="InterPro" id="IPR002645">
    <property type="entry name" value="STAS_dom"/>
</dbReference>
<feature type="transmembrane region" description="Helical" evidence="5">
    <location>
        <begin position="86"/>
        <end position="103"/>
    </location>
</feature>
<feature type="transmembrane region" description="Helical" evidence="5">
    <location>
        <begin position="141"/>
        <end position="163"/>
    </location>
</feature>
<accession>A0A433XBA6</accession>
<dbReference type="InterPro" id="IPR011547">
    <property type="entry name" value="SLC26A/SulP_dom"/>
</dbReference>
<evidence type="ECO:0000313" key="8">
    <source>
        <dbReference type="EMBL" id="RUT31343.1"/>
    </source>
</evidence>
<evidence type="ECO:0000256" key="2">
    <source>
        <dbReference type="ARBA" id="ARBA00022692"/>
    </source>
</evidence>
<dbReference type="SMART" id="SM00100">
    <property type="entry name" value="cNMP"/>
    <property type="match status" value="1"/>
</dbReference>
<feature type="transmembrane region" description="Helical" evidence="5">
    <location>
        <begin position="269"/>
        <end position="289"/>
    </location>
</feature>
<dbReference type="Proteomes" id="UP000281547">
    <property type="component" value="Unassembled WGS sequence"/>
</dbReference>
<dbReference type="AlphaFoldDB" id="A0A433XBA6"/>
<dbReference type="RefSeq" id="WP_127188588.1">
    <property type="nucleotide sequence ID" value="NZ_RZNJ01000003.1"/>
</dbReference>
<sequence length="738" mass="77753">MTTGRTLRTQFFGADAEHAFRGVIAGLLSGVLTSAVGTSLALAFFTGPLEPHLPAAIGAILASTIVLALAGALFSAIPAVMVAQEIPIAALGIVLSSLIAAGLTPAETLPTAIAAGMLAALLTGALFLVAGQLRLSRYLRFLPLPVMGGYLAGLGWLLFSAGFGTIMGIGPSLDALPLLADPILASQLAIAAGFAAAIHAIQRISSSRIAAPLAIIAGFALFHLVIALAGIPREDLVASGWMLAGIDSSGPLWPPLLPQDFAQVRWDVIAWQAPALLAIPLVSAVALIINLNGIELLAGRDADLDRELRVAGLGSLLAALAMGVPGFQSTTHTALSFRFDAALRSVGVVIALVCTSLLVLGGDLLALLPAPLCAGLLFWLAINFIDTWIIQAFRKYSPLEFALTLGTVLVIALSGFLNGVLFGLVGAVILFVASYSRLRVIGQVLSGRDYHSGVGSRPPYRPILVAHGEEILVLRLSGFLFFGSATQLRQQVQHLLRGKDGRIRHLILDFRQVTGVDASAIQSFSRLFAAVDGAGVQVTLTKIAPEHLARFARSGLPLEGAHVAVIPEFDDALRAAEFEVIGRHAPHVLAHGEAVLHTHLEALLGSGHLAEAIEPHFQRVVLKANETIIDQGAREDDIFIIVSGTARVEARGPDGRRIRLTTLGPGAIIGELSYYLKAPRTASVVAETEVEAWQLSAEKLDWLDAERPQIAIILHRGMARMLAERVSATSRLVQILAG</sequence>
<reference evidence="8 9" key="1">
    <citation type="journal article" date="2016" name="Int. J. Syst. Evol. Microbiol.">
        <title>Arsenicitalea aurantiaca gen. nov., sp. nov., a new member of the family Hyphomicrobiaceae, isolated from high-arsenic sediment.</title>
        <authorList>
            <person name="Mu Y."/>
            <person name="Zhou L."/>
            <person name="Zeng X.C."/>
            <person name="Liu L."/>
            <person name="Pan Y."/>
            <person name="Chen X."/>
            <person name="Wang J."/>
            <person name="Li S."/>
            <person name="Li W.J."/>
            <person name="Wang Y."/>
        </authorList>
    </citation>
    <scope>NUCLEOTIDE SEQUENCE [LARGE SCALE GENOMIC DNA]</scope>
    <source>
        <strain evidence="8 9">42-50</strain>
    </source>
</reference>
<evidence type="ECO:0000256" key="1">
    <source>
        <dbReference type="ARBA" id="ARBA00004141"/>
    </source>
</evidence>
<dbReference type="InterPro" id="IPR014710">
    <property type="entry name" value="RmlC-like_jellyroll"/>
</dbReference>
<dbReference type="Pfam" id="PF00916">
    <property type="entry name" value="Sulfate_transp"/>
    <property type="match status" value="1"/>
</dbReference>
<dbReference type="InterPro" id="IPR018490">
    <property type="entry name" value="cNMP-bd_dom_sf"/>
</dbReference>
<dbReference type="InterPro" id="IPR052706">
    <property type="entry name" value="Membrane-Transporter-like"/>
</dbReference>
<proteinExistence type="predicted"/>
<feature type="domain" description="Cyclic nucleotide-binding" evidence="6">
    <location>
        <begin position="609"/>
        <end position="703"/>
    </location>
</feature>
<feature type="transmembrane region" description="Helical" evidence="5">
    <location>
        <begin position="52"/>
        <end position="74"/>
    </location>
</feature>
<feature type="transmembrane region" description="Helical" evidence="5">
    <location>
        <begin position="402"/>
        <end position="433"/>
    </location>
</feature>
<dbReference type="PROSITE" id="PS50042">
    <property type="entry name" value="CNMP_BINDING_3"/>
    <property type="match status" value="1"/>
</dbReference>
<dbReference type="InterPro" id="IPR000595">
    <property type="entry name" value="cNMP-bd_dom"/>
</dbReference>
<feature type="domain" description="STAS" evidence="7">
    <location>
        <begin position="469"/>
        <end position="576"/>
    </location>
</feature>
<dbReference type="InterPro" id="IPR036513">
    <property type="entry name" value="STAS_dom_sf"/>
</dbReference>
<dbReference type="CDD" id="cd00038">
    <property type="entry name" value="CAP_ED"/>
    <property type="match status" value="1"/>
</dbReference>
<dbReference type="PROSITE" id="PS50801">
    <property type="entry name" value="STAS"/>
    <property type="match status" value="1"/>
</dbReference>
<feature type="transmembrane region" description="Helical" evidence="5">
    <location>
        <begin position="367"/>
        <end position="390"/>
    </location>
</feature>
<dbReference type="PANTHER" id="PTHR43310">
    <property type="entry name" value="SULFATE TRANSPORTER YBAR-RELATED"/>
    <property type="match status" value="1"/>
</dbReference>
<evidence type="ECO:0000256" key="3">
    <source>
        <dbReference type="ARBA" id="ARBA00022989"/>
    </source>
</evidence>
<feature type="transmembrane region" description="Helical" evidence="5">
    <location>
        <begin position="109"/>
        <end position="129"/>
    </location>
</feature>
<dbReference type="GO" id="GO:0016020">
    <property type="term" value="C:membrane"/>
    <property type="evidence" value="ECO:0007669"/>
    <property type="project" value="UniProtKB-SubCell"/>
</dbReference>
<feature type="transmembrane region" description="Helical" evidence="5">
    <location>
        <begin position="213"/>
        <end position="231"/>
    </location>
</feature>
<dbReference type="CDD" id="cd07042">
    <property type="entry name" value="STAS_SulP_like_sulfate_transporter"/>
    <property type="match status" value="1"/>
</dbReference>
<comment type="subcellular location">
    <subcellularLocation>
        <location evidence="1">Membrane</location>
        <topology evidence="1">Multi-pass membrane protein</topology>
    </subcellularLocation>
</comment>
<dbReference type="Pfam" id="PF00027">
    <property type="entry name" value="cNMP_binding"/>
    <property type="match status" value="1"/>
</dbReference>
<feature type="transmembrane region" description="Helical" evidence="5">
    <location>
        <begin position="310"/>
        <end position="329"/>
    </location>
</feature>
<dbReference type="PANTHER" id="PTHR43310:SF2">
    <property type="entry name" value="SLC26A_SULP TRANSPORTER DOMAIN-CONTAINING PROTEIN"/>
    <property type="match status" value="1"/>
</dbReference>
<evidence type="ECO:0000259" key="6">
    <source>
        <dbReference type="PROSITE" id="PS50042"/>
    </source>
</evidence>
<keyword evidence="9" id="KW-1185">Reference proteome</keyword>
<feature type="transmembrane region" description="Helical" evidence="5">
    <location>
        <begin position="20"/>
        <end position="46"/>
    </location>
</feature>
<keyword evidence="2 5" id="KW-0812">Transmembrane</keyword>
<dbReference type="SUPFAM" id="SSF52091">
    <property type="entry name" value="SpoIIaa-like"/>
    <property type="match status" value="1"/>
</dbReference>
<feature type="transmembrane region" description="Helical" evidence="5">
    <location>
        <begin position="341"/>
        <end position="360"/>
    </location>
</feature>
<comment type="caution">
    <text evidence="8">The sequence shown here is derived from an EMBL/GenBank/DDBJ whole genome shotgun (WGS) entry which is preliminary data.</text>
</comment>
<protein>
    <submittedName>
        <fullName evidence="8">Cyclic nucleotide-binding domain-containing protein</fullName>
    </submittedName>
</protein>
<dbReference type="Gene3D" id="3.30.750.24">
    <property type="entry name" value="STAS domain"/>
    <property type="match status" value="1"/>
</dbReference>
<dbReference type="Pfam" id="PF01740">
    <property type="entry name" value="STAS"/>
    <property type="match status" value="1"/>
</dbReference>
<dbReference type="Gene3D" id="2.60.120.10">
    <property type="entry name" value="Jelly Rolls"/>
    <property type="match status" value="1"/>
</dbReference>
<evidence type="ECO:0000313" key="9">
    <source>
        <dbReference type="Proteomes" id="UP000281547"/>
    </source>
</evidence>
<evidence type="ECO:0000256" key="4">
    <source>
        <dbReference type="ARBA" id="ARBA00023136"/>
    </source>
</evidence>
<keyword evidence="4 5" id="KW-0472">Membrane</keyword>
<evidence type="ECO:0000259" key="7">
    <source>
        <dbReference type="PROSITE" id="PS50801"/>
    </source>
</evidence>
<dbReference type="OrthoDB" id="7827473at2"/>
<gene>
    <name evidence="8" type="ORF">EMQ25_10860</name>
</gene>
<name>A0A433XBA6_9HYPH</name>
<organism evidence="8 9">
    <name type="scientific">Arsenicitalea aurantiaca</name>
    <dbReference type="NCBI Taxonomy" id="1783274"/>
    <lineage>
        <taxon>Bacteria</taxon>
        <taxon>Pseudomonadati</taxon>
        <taxon>Pseudomonadota</taxon>
        <taxon>Alphaproteobacteria</taxon>
        <taxon>Hyphomicrobiales</taxon>
        <taxon>Devosiaceae</taxon>
        <taxon>Arsenicitalea</taxon>
    </lineage>
</organism>